<dbReference type="InterPro" id="IPR012338">
    <property type="entry name" value="Beta-lactam/transpept-like"/>
</dbReference>
<name>X1GR48_9ZZZZ</name>
<dbReference type="PANTHER" id="PTHR43283">
    <property type="entry name" value="BETA-LACTAMASE-RELATED"/>
    <property type="match status" value="1"/>
</dbReference>
<reference evidence="2" key="1">
    <citation type="journal article" date="2014" name="Front. Microbiol.">
        <title>High frequency of phylogenetically diverse reductive dehalogenase-homologous genes in deep subseafloor sedimentary metagenomes.</title>
        <authorList>
            <person name="Kawai M."/>
            <person name="Futagami T."/>
            <person name="Toyoda A."/>
            <person name="Takaki Y."/>
            <person name="Nishi S."/>
            <person name="Hori S."/>
            <person name="Arai W."/>
            <person name="Tsubouchi T."/>
            <person name="Morono Y."/>
            <person name="Uchiyama I."/>
            <person name="Ito T."/>
            <person name="Fujiyama A."/>
            <person name="Inagaki F."/>
            <person name="Takami H."/>
        </authorList>
    </citation>
    <scope>NUCLEOTIDE SEQUENCE</scope>
    <source>
        <strain evidence="2">Expedition CK06-06</strain>
    </source>
</reference>
<feature type="non-terminal residue" evidence="2">
    <location>
        <position position="277"/>
    </location>
</feature>
<sequence length="277" mass="32190">MVIEKITGKGLQELAQKRIFHPFNMYHTSYIWQDKFEENYTFPHDEYERPKEIERRLEADAAGSMQTTAGDYARFLQGLLQARGKHQVTVNEMFMPQISIKSKRMFGPDAWDDTNENESKNLSWALGWGYFESKFGRAVFHTGHDFGAQNYTVLYINKGIGLVLMGNSDNLESMARQLAKGIIGDTDSPFDWLGYPHFDPNRDRTPPPEPVAIKLTIEKLQKFIGEYSFLENRRLIIKLENNSLLTSDDGKEWTELFAETENVFFMKEEDVKLIFKF</sequence>
<accession>X1GR48</accession>
<dbReference type="Pfam" id="PF00144">
    <property type="entry name" value="Beta-lactamase"/>
    <property type="match status" value="1"/>
</dbReference>
<organism evidence="2">
    <name type="scientific">marine sediment metagenome</name>
    <dbReference type="NCBI Taxonomy" id="412755"/>
    <lineage>
        <taxon>unclassified sequences</taxon>
        <taxon>metagenomes</taxon>
        <taxon>ecological metagenomes</taxon>
    </lineage>
</organism>
<dbReference type="InterPro" id="IPR001466">
    <property type="entry name" value="Beta-lactam-related"/>
</dbReference>
<comment type="caution">
    <text evidence="2">The sequence shown here is derived from an EMBL/GenBank/DDBJ whole genome shotgun (WGS) entry which is preliminary data.</text>
</comment>
<dbReference type="PANTHER" id="PTHR43283:SF18">
    <property type="match status" value="1"/>
</dbReference>
<evidence type="ECO:0000313" key="2">
    <source>
        <dbReference type="EMBL" id="GAH60371.1"/>
    </source>
</evidence>
<dbReference type="AlphaFoldDB" id="X1GR48"/>
<dbReference type="SUPFAM" id="SSF56601">
    <property type="entry name" value="beta-lactamase/transpeptidase-like"/>
    <property type="match status" value="1"/>
</dbReference>
<protein>
    <recommendedName>
        <fullName evidence="1">Beta-lactamase-related domain-containing protein</fullName>
    </recommendedName>
</protein>
<proteinExistence type="predicted"/>
<evidence type="ECO:0000259" key="1">
    <source>
        <dbReference type="Pfam" id="PF00144"/>
    </source>
</evidence>
<dbReference type="Gene3D" id="3.40.710.10">
    <property type="entry name" value="DD-peptidase/beta-lactamase superfamily"/>
    <property type="match status" value="1"/>
</dbReference>
<dbReference type="EMBL" id="BARU01022773">
    <property type="protein sequence ID" value="GAH60371.1"/>
    <property type="molecule type" value="Genomic_DNA"/>
</dbReference>
<gene>
    <name evidence="2" type="ORF">S03H2_37048</name>
</gene>
<dbReference type="InterPro" id="IPR050789">
    <property type="entry name" value="Diverse_Enzym_Activities"/>
</dbReference>
<feature type="domain" description="Beta-lactamase-related" evidence="1">
    <location>
        <begin position="1"/>
        <end position="175"/>
    </location>
</feature>